<dbReference type="VEuPathDB" id="FungiDB:MPH_11654"/>
<evidence type="ECO:0000256" key="1">
    <source>
        <dbReference type="SAM" id="MobiDB-lite"/>
    </source>
</evidence>
<evidence type="ECO:0000313" key="3">
    <source>
        <dbReference type="Proteomes" id="UP000007129"/>
    </source>
</evidence>
<feature type="region of interest" description="Disordered" evidence="1">
    <location>
        <begin position="1"/>
        <end position="39"/>
    </location>
</feature>
<reference evidence="2 3" key="1">
    <citation type="journal article" date="2012" name="BMC Genomics">
        <title>Tools to kill: Genome of one of the most destructive plant pathogenic fungi Macrophomina phaseolina.</title>
        <authorList>
            <person name="Islam M.S."/>
            <person name="Haque M.S."/>
            <person name="Islam M.M."/>
            <person name="Emdad E.M."/>
            <person name="Halim A."/>
            <person name="Hossen Q.M.M."/>
            <person name="Hossain M.Z."/>
            <person name="Ahmed B."/>
            <person name="Rahim S."/>
            <person name="Rahman M.S."/>
            <person name="Alam M.M."/>
            <person name="Hou S."/>
            <person name="Wan X."/>
            <person name="Saito J.A."/>
            <person name="Alam M."/>
        </authorList>
    </citation>
    <scope>NUCLEOTIDE SEQUENCE [LARGE SCALE GENOMIC DNA]</scope>
    <source>
        <strain evidence="2 3">MS6</strain>
    </source>
</reference>
<gene>
    <name evidence="2" type="ORF">MPH_11654</name>
</gene>
<dbReference type="HOGENOM" id="CLU_1959993_0_0_1"/>
<name>K2R9P4_MACPH</name>
<comment type="caution">
    <text evidence="2">The sequence shown here is derived from an EMBL/GenBank/DDBJ whole genome shotgun (WGS) entry which is preliminary data.</text>
</comment>
<feature type="region of interest" description="Disordered" evidence="1">
    <location>
        <begin position="63"/>
        <end position="128"/>
    </location>
</feature>
<accession>K2R9P4</accession>
<dbReference type="EMBL" id="AHHD01000496">
    <property type="protein sequence ID" value="EKG11183.1"/>
    <property type="molecule type" value="Genomic_DNA"/>
</dbReference>
<dbReference type="OrthoDB" id="10563881at2759"/>
<sequence length="128" mass="14243">MDPNSSLTEVKQPIRKRRNRPPKHVRTASKQAKLDGIQAPTVQQACQHMKKIGRAQNYMFAQRRVRKKGRAKAQTESSEEKTRVPLAATDAAEHAPIQNPVAINDISTAKAGGKAAHERQEEMESGHE</sequence>
<dbReference type="Proteomes" id="UP000007129">
    <property type="component" value="Unassembled WGS sequence"/>
</dbReference>
<protein>
    <submittedName>
        <fullName evidence="2">Uncharacterized protein</fullName>
    </submittedName>
</protein>
<evidence type="ECO:0000313" key="2">
    <source>
        <dbReference type="EMBL" id="EKG11183.1"/>
    </source>
</evidence>
<dbReference type="InParanoid" id="K2R9P4"/>
<feature type="compositionally biased region" description="Basic residues" evidence="1">
    <location>
        <begin position="13"/>
        <end position="27"/>
    </location>
</feature>
<feature type="compositionally biased region" description="Basic and acidic residues" evidence="1">
    <location>
        <begin position="115"/>
        <end position="128"/>
    </location>
</feature>
<proteinExistence type="predicted"/>
<dbReference type="AlphaFoldDB" id="K2R9P4"/>
<organism evidence="2 3">
    <name type="scientific">Macrophomina phaseolina (strain MS6)</name>
    <name type="common">Charcoal rot fungus</name>
    <dbReference type="NCBI Taxonomy" id="1126212"/>
    <lineage>
        <taxon>Eukaryota</taxon>
        <taxon>Fungi</taxon>
        <taxon>Dikarya</taxon>
        <taxon>Ascomycota</taxon>
        <taxon>Pezizomycotina</taxon>
        <taxon>Dothideomycetes</taxon>
        <taxon>Dothideomycetes incertae sedis</taxon>
        <taxon>Botryosphaeriales</taxon>
        <taxon>Botryosphaeriaceae</taxon>
        <taxon>Macrophomina</taxon>
    </lineage>
</organism>